<keyword evidence="2" id="KW-0472">Membrane</keyword>
<name>A0A812ZZ43_9DINO</name>
<accession>A0A812ZZ43</accession>
<comment type="caution">
    <text evidence="5">The sequence shown here is derived from an EMBL/GenBank/DDBJ whole genome shotgun (WGS) entry which is preliminary data.</text>
</comment>
<dbReference type="CDD" id="cd17477">
    <property type="entry name" value="MFS_YcaD_like"/>
    <property type="match status" value="1"/>
</dbReference>
<feature type="transmembrane region" description="Helical" evidence="2">
    <location>
        <begin position="322"/>
        <end position="343"/>
    </location>
</feature>
<dbReference type="InterPro" id="IPR011701">
    <property type="entry name" value="MFS"/>
</dbReference>
<dbReference type="SUPFAM" id="SSF103473">
    <property type="entry name" value="MFS general substrate transporter"/>
    <property type="match status" value="1"/>
</dbReference>
<evidence type="ECO:0000313" key="6">
    <source>
        <dbReference type="Proteomes" id="UP000601435"/>
    </source>
</evidence>
<sequence length="417" mass="43599">MITALAATWSLFIGLILIMAAHGLQSTLLGVRAGLEGFDETVTGVIMAGYYAGFLIGSLVTPLMVRRVGHIRVFAAVASVASVAVLAHSVLIEPVSWTAMRIATGFCVAALYIVAESWLNDRATNETRGQVLAIYMIVVMLGMAAGQYLLVLSDPNGFVLFILVSVLLSISLVPMLLSASPAPYFDAPQPVSLRVLYMSSPLAVVGAALLGVAQGALLGMSAVYATSAGLTGAEISIFVSAFMIGGVLLQFPIGRLSDRFDRRLVMTVVTLIAAGVAGAAWSIGDLDRWLLFGLAALFGGFCLSMYALVLSHANDHLEREQMVAASSTLYLVYAVGGILGPPAAGAAMDLTGPSGFFATVAVLHLMLGGFALYRMARRPAVPLEEQGGWVAVSQGSTPIVAAMAADEYAESQSQQES</sequence>
<feature type="transmembrane region" description="Helical" evidence="2">
    <location>
        <begin position="264"/>
        <end position="283"/>
    </location>
</feature>
<evidence type="ECO:0000259" key="4">
    <source>
        <dbReference type="PROSITE" id="PS50850"/>
    </source>
</evidence>
<dbReference type="GO" id="GO:0005886">
    <property type="term" value="C:plasma membrane"/>
    <property type="evidence" value="ECO:0007669"/>
    <property type="project" value="TreeGrafter"/>
</dbReference>
<feature type="transmembrane region" description="Helical" evidence="2">
    <location>
        <begin position="42"/>
        <end position="61"/>
    </location>
</feature>
<dbReference type="Pfam" id="PF07690">
    <property type="entry name" value="MFS_1"/>
    <property type="match status" value="1"/>
</dbReference>
<dbReference type="PANTHER" id="PTHR23521:SF3">
    <property type="entry name" value="MFS TRANSPORTER"/>
    <property type="match status" value="1"/>
</dbReference>
<dbReference type="InterPro" id="IPR020846">
    <property type="entry name" value="MFS_dom"/>
</dbReference>
<reference evidence="5" key="1">
    <citation type="submission" date="2021-02" db="EMBL/GenBank/DDBJ databases">
        <authorList>
            <person name="Dougan E. K."/>
            <person name="Rhodes N."/>
            <person name="Thang M."/>
            <person name="Chan C."/>
        </authorList>
    </citation>
    <scope>NUCLEOTIDE SEQUENCE</scope>
</reference>
<evidence type="ECO:0000256" key="3">
    <source>
        <dbReference type="SAM" id="SignalP"/>
    </source>
</evidence>
<feature type="transmembrane region" description="Helical" evidence="2">
    <location>
        <begin position="98"/>
        <end position="119"/>
    </location>
</feature>
<feature type="transmembrane region" description="Helical" evidence="2">
    <location>
        <begin position="289"/>
        <end position="310"/>
    </location>
</feature>
<comment type="subcellular location">
    <subcellularLocation>
        <location evidence="1">Membrane</location>
        <topology evidence="1">Multi-pass membrane protein</topology>
    </subcellularLocation>
</comment>
<dbReference type="Proteomes" id="UP000601435">
    <property type="component" value="Unassembled WGS sequence"/>
</dbReference>
<dbReference type="EMBL" id="CAJNJA010050586">
    <property type="protein sequence ID" value="CAE7841846.1"/>
    <property type="molecule type" value="Genomic_DNA"/>
</dbReference>
<feature type="chain" id="PRO_5032452173" evidence="3">
    <location>
        <begin position="24"/>
        <end position="417"/>
    </location>
</feature>
<feature type="transmembrane region" description="Helical" evidence="2">
    <location>
        <begin position="73"/>
        <end position="92"/>
    </location>
</feature>
<dbReference type="AlphaFoldDB" id="A0A812ZZ43"/>
<dbReference type="InterPro" id="IPR047200">
    <property type="entry name" value="MFS_YcaD-like"/>
</dbReference>
<keyword evidence="2" id="KW-1133">Transmembrane helix</keyword>
<proteinExistence type="predicted"/>
<feature type="transmembrane region" description="Helical" evidence="2">
    <location>
        <begin position="157"/>
        <end position="179"/>
    </location>
</feature>
<dbReference type="PANTHER" id="PTHR23521">
    <property type="entry name" value="TRANSPORTER MFS SUPERFAMILY"/>
    <property type="match status" value="1"/>
</dbReference>
<dbReference type="PROSITE" id="PS50850">
    <property type="entry name" value="MFS"/>
    <property type="match status" value="1"/>
</dbReference>
<feature type="transmembrane region" description="Helical" evidence="2">
    <location>
        <begin position="200"/>
        <end position="223"/>
    </location>
</feature>
<organism evidence="5 6">
    <name type="scientific">Symbiodinium necroappetens</name>
    <dbReference type="NCBI Taxonomy" id="1628268"/>
    <lineage>
        <taxon>Eukaryota</taxon>
        <taxon>Sar</taxon>
        <taxon>Alveolata</taxon>
        <taxon>Dinophyceae</taxon>
        <taxon>Suessiales</taxon>
        <taxon>Symbiodiniaceae</taxon>
        <taxon>Symbiodinium</taxon>
    </lineage>
</organism>
<keyword evidence="6" id="KW-1185">Reference proteome</keyword>
<evidence type="ECO:0000256" key="2">
    <source>
        <dbReference type="SAM" id="Phobius"/>
    </source>
</evidence>
<feature type="transmembrane region" description="Helical" evidence="2">
    <location>
        <begin position="235"/>
        <end position="252"/>
    </location>
</feature>
<protein>
    <submittedName>
        <fullName evidence="5">YcaD protein</fullName>
    </submittedName>
</protein>
<feature type="signal peptide" evidence="3">
    <location>
        <begin position="1"/>
        <end position="23"/>
    </location>
</feature>
<gene>
    <name evidence="5" type="primary">ycaD</name>
    <name evidence="5" type="ORF">SNEC2469_LOCUS25567</name>
</gene>
<dbReference type="GO" id="GO:0022857">
    <property type="term" value="F:transmembrane transporter activity"/>
    <property type="evidence" value="ECO:0007669"/>
    <property type="project" value="InterPro"/>
</dbReference>
<keyword evidence="3" id="KW-0732">Signal</keyword>
<dbReference type="InterPro" id="IPR036259">
    <property type="entry name" value="MFS_trans_sf"/>
</dbReference>
<keyword evidence="2" id="KW-0812">Transmembrane</keyword>
<evidence type="ECO:0000313" key="5">
    <source>
        <dbReference type="EMBL" id="CAE7841846.1"/>
    </source>
</evidence>
<feature type="domain" description="Major facilitator superfamily (MFS) profile" evidence="4">
    <location>
        <begin position="199"/>
        <end position="417"/>
    </location>
</feature>
<dbReference type="OrthoDB" id="6770063at2759"/>
<feature type="transmembrane region" description="Helical" evidence="2">
    <location>
        <begin position="355"/>
        <end position="373"/>
    </location>
</feature>
<feature type="transmembrane region" description="Helical" evidence="2">
    <location>
        <begin position="131"/>
        <end position="151"/>
    </location>
</feature>
<dbReference type="Gene3D" id="1.20.1250.20">
    <property type="entry name" value="MFS general substrate transporter like domains"/>
    <property type="match status" value="2"/>
</dbReference>
<evidence type="ECO:0000256" key="1">
    <source>
        <dbReference type="ARBA" id="ARBA00004141"/>
    </source>
</evidence>